<evidence type="ECO:0000256" key="5">
    <source>
        <dbReference type="ARBA" id="ARBA00023136"/>
    </source>
</evidence>
<feature type="transmembrane region" description="Helical" evidence="7">
    <location>
        <begin position="601"/>
        <end position="621"/>
    </location>
</feature>
<evidence type="ECO:0000256" key="1">
    <source>
        <dbReference type="ARBA" id="ARBA00004651"/>
    </source>
</evidence>
<feature type="coiled-coil region" evidence="6">
    <location>
        <begin position="274"/>
        <end position="347"/>
    </location>
</feature>
<evidence type="ECO:0000313" key="9">
    <source>
        <dbReference type="EMBL" id="HJF45071.1"/>
    </source>
</evidence>
<dbReference type="RefSeq" id="WP_274958947.1">
    <property type="nucleotide sequence ID" value="NZ_DYWQ01000071.1"/>
</dbReference>
<dbReference type="PANTHER" id="PTHR30287">
    <property type="entry name" value="MEMBRANE COMPONENT OF PREDICTED ABC SUPERFAMILY METABOLITE UPTAKE TRANSPORTER"/>
    <property type="match status" value="1"/>
</dbReference>
<dbReference type="PANTHER" id="PTHR30287:SF1">
    <property type="entry name" value="INNER MEMBRANE PROTEIN"/>
    <property type="match status" value="1"/>
</dbReference>
<evidence type="ECO:0000256" key="6">
    <source>
        <dbReference type="SAM" id="Coils"/>
    </source>
</evidence>
<reference evidence="9" key="1">
    <citation type="journal article" date="2021" name="PeerJ">
        <title>Extensive microbial diversity within the chicken gut microbiome revealed by metagenomics and culture.</title>
        <authorList>
            <person name="Gilroy R."/>
            <person name="Ravi A."/>
            <person name="Getino M."/>
            <person name="Pursley I."/>
            <person name="Horton D.L."/>
            <person name="Alikhan N.F."/>
            <person name="Baker D."/>
            <person name="Gharbi K."/>
            <person name="Hall N."/>
            <person name="Watson M."/>
            <person name="Adriaenssens E.M."/>
            <person name="Foster-Nyarko E."/>
            <person name="Jarju S."/>
            <person name="Secka A."/>
            <person name="Antonio M."/>
            <person name="Oren A."/>
            <person name="Chaudhuri R.R."/>
            <person name="La Ragione R."/>
            <person name="Hildebrand F."/>
            <person name="Pallen M.J."/>
        </authorList>
    </citation>
    <scope>NUCLEOTIDE SEQUENCE</scope>
    <source>
        <strain evidence="9">CHK124-7917</strain>
    </source>
</reference>
<dbReference type="Pfam" id="PF02687">
    <property type="entry name" value="FtsX"/>
    <property type="match status" value="2"/>
</dbReference>
<dbReference type="EMBL" id="DYWQ01000071">
    <property type="protein sequence ID" value="HJF45071.1"/>
    <property type="molecule type" value="Genomic_DNA"/>
</dbReference>
<organism evidence="9 10">
    <name type="scientific">Thermophilibacter provencensis</name>
    <dbReference type="NCBI Taxonomy" id="1852386"/>
    <lineage>
        <taxon>Bacteria</taxon>
        <taxon>Bacillati</taxon>
        <taxon>Actinomycetota</taxon>
        <taxon>Coriobacteriia</taxon>
        <taxon>Coriobacteriales</taxon>
        <taxon>Atopobiaceae</taxon>
        <taxon>Thermophilibacter</taxon>
    </lineage>
</organism>
<dbReference type="InterPro" id="IPR003838">
    <property type="entry name" value="ABC3_permease_C"/>
</dbReference>
<name>A0A921KMR5_9ACTN</name>
<feature type="coiled-coil region" evidence="6">
    <location>
        <begin position="404"/>
        <end position="460"/>
    </location>
</feature>
<keyword evidence="4 7" id="KW-1133">Transmembrane helix</keyword>
<dbReference type="AlphaFoldDB" id="A0A921KMR5"/>
<feature type="transmembrane region" description="Helical" evidence="7">
    <location>
        <begin position="701"/>
        <end position="723"/>
    </location>
</feature>
<dbReference type="PROSITE" id="PS51257">
    <property type="entry name" value="PROKAR_LIPOPROTEIN"/>
    <property type="match status" value="1"/>
</dbReference>
<gene>
    <name evidence="9" type="ORF">K8U72_04715</name>
</gene>
<feature type="transmembrane region" description="Helical" evidence="7">
    <location>
        <begin position="772"/>
        <end position="792"/>
    </location>
</feature>
<accession>A0A921KMR5</accession>
<dbReference type="GO" id="GO:0005886">
    <property type="term" value="C:plasma membrane"/>
    <property type="evidence" value="ECO:0007669"/>
    <property type="project" value="UniProtKB-SubCell"/>
</dbReference>
<evidence type="ECO:0000256" key="2">
    <source>
        <dbReference type="ARBA" id="ARBA00022475"/>
    </source>
</evidence>
<evidence type="ECO:0000256" key="7">
    <source>
        <dbReference type="SAM" id="Phobius"/>
    </source>
</evidence>
<keyword evidence="3 7" id="KW-0812">Transmembrane</keyword>
<sequence>MSAFSRGIGRAIRTSLGRFLAIMGIVALGCGFFAGMRMGGPDMRAAADAYYDETALWDLRVVSTQGLGEKDVERLAQADGVSDAVGSTSVDVMARMGAEQVAMRVSTLPAEYEGGSSEPGMNRLVLRDGRWPSGAGECVASADNPALPVEPGDVVEVLREAGDAGALATEELTVVGTVSSSMYPYTVSFGSTTLGSGMIDQYLYVPASTFSEDAPYTEAYLRVAGAEGEESGSAAYEEAVGAVADELEADAPSLAEARLADVRADAQGRLDEARADFEAERASAEAELSDGRSELDGALSQIESGEARVADGEARLAAARSELEASRAEADSQLSSARDQLDASQAALDAQVAELDARAGDAETARAAYDQGLEVLLASLAEQGVEAADLDGAVAALGAARDELASAREAVVGAISQLEAAQEEAEAAGGELPAEQLGQLEAARAQLAQIDARAQSLESASASASELASARDAVSAYDAGRAQAADAQAEIDVGRAELAARERAADSQLAAAQAQIDASAAELASARAELDAARGSYEEGLAAWEEARAEADERLAEAASQIDDAQAEVDALEPGDIYVLNRTQSEGTASYQGDSERMDKIATVFPLMFFLVAALVSLTTMTRMVEDERGVIGTLKALGYGTARIASRYLAYAGLAATAGAVVGILVLSQVLPLVVMSAYQIIYAVPLSSLPLAVDPAVALASAGLGVGVTLAATWVAVVASLRESPAALMLPRAPRPGRRILLERVRPLWRRLSFLRKVTARNLFRYKRRLLMTVIGISGCTALLLVGFGLHDAIWDIIDNQFGPIVRYDTAVSLDEGATADEVDAVAARLVADGRATDLAHVATVNLQLSSPSAEGPVSAQVIISGNASSLGAAIDLHDRLSGAGIPLEGEGVVLAEKTATKLGVSVGDEVLLRGQDAVGNAVGEGCSLTVAGVAENYVGSLAYLAPEAWDTLRAAGVVDDEEPSFSTIYATTDDDPAYRAGLADDLAEAGPVSTVAFVDETVGMYRDMLSAVDMIVVVLIVSAAALAFIVLYNLANINVDERVREIATLKVLGFRRGEVAAYVFREILVLALMGDALGLALGTWLEGFVIVTAEVDLVMFGRVIHPASYACAFVLTLVFAGLVMLAMRRKLDRVDMVESLKSVD</sequence>
<feature type="domain" description="ABC3 transporter permease C-terminal" evidence="8">
    <location>
        <begin position="1021"/>
        <end position="1134"/>
    </location>
</feature>
<evidence type="ECO:0000256" key="3">
    <source>
        <dbReference type="ARBA" id="ARBA00022692"/>
    </source>
</evidence>
<feature type="transmembrane region" description="Helical" evidence="7">
    <location>
        <begin position="16"/>
        <end position="34"/>
    </location>
</feature>
<dbReference type="Proteomes" id="UP000697330">
    <property type="component" value="Unassembled WGS sequence"/>
</dbReference>
<feature type="transmembrane region" description="Helical" evidence="7">
    <location>
        <begin position="649"/>
        <end position="668"/>
    </location>
</feature>
<feature type="transmembrane region" description="Helical" evidence="7">
    <location>
        <begin position="1017"/>
        <end position="1038"/>
    </location>
</feature>
<reference evidence="9" key="2">
    <citation type="submission" date="2021-09" db="EMBL/GenBank/DDBJ databases">
        <authorList>
            <person name="Gilroy R."/>
        </authorList>
    </citation>
    <scope>NUCLEOTIDE SEQUENCE</scope>
    <source>
        <strain evidence="9">CHK124-7917</strain>
    </source>
</reference>
<evidence type="ECO:0000256" key="4">
    <source>
        <dbReference type="ARBA" id="ARBA00022989"/>
    </source>
</evidence>
<keyword evidence="2" id="KW-1003">Cell membrane</keyword>
<feature type="coiled-coil region" evidence="6">
    <location>
        <begin position="509"/>
        <end position="568"/>
    </location>
</feature>
<feature type="transmembrane region" description="Helical" evidence="7">
    <location>
        <begin position="1107"/>
        <end position="1129"/>
    </location>
</feature>
<feature type="domain" description="ABC3 transporter permease C-terminal" evidence="8">
    <location>
        <begin position="604"/>
        <end position="727"/>
    </location>
</feature>
<evidence type="ECO:0000259" key="8">
    <source>
        <dbReference type="Pfam" id="PF02687"/>
    </source>
</evidence>
<proteinExistence type="predicted"/>
<feature type="transmembrane region" description="Helical" evidence="7">
    <location>
        <begin position="1065"/>
        <end position="1087"/>
    </location>
</feature>
<evidence type="ECO:0000313" key="10">
    <source>
        <dbReference type="Proteomes" id="UP000697330"/>
    </source>
</evidence>
<protein>
    <submittedName>
        <fullName evidence="9">FtsX-like permease family protein</fullName>
    </submittedName>
</protein>
<comment type="subcellular location">
    <subcellularLocation>
        <location evidence="1">Cell membrane</location>
        <topology evidence="1">Multi-pass membrane protein</topology>
    </subcellularLocation>
</comment>
<comment type="caution">
    <text evidence="9">The sequence shown here is derived from an EMBL/GenBank/DDBJ whole genome shotgun (WGS) entry which is preliminary data.</text>
</comment>
<keyword evidence="5 7" id="KW-0472">Membrane</keyword>
<dbReference type="InterPro" id="IPR038766">
    <property type="entry name" value="Membrane_comp_ABC_pdt"/>
</dbReference>
<keyword evidence="6" id="KW-0175">Coiled coil</keyword>